<comment type="subcellular location">
    <subcellularLocation>
        <location evidence="1">Cytoplasm</location>
    </subcellularLocation>
</comment>
<dbReference type="InterPro" id="IPR000682">
    <property type="entry name" value="PCMT"/>
</dbReference>
<evidence type="ECO:0000313" key="13">
    <source>
        <dbReference type="Proteomes" id="UP000188551"/>
    </source>
</evidence>
<comment type="caution">
    <text evidence="12">The sequence shown here is derived from an EMBL/GenBank/DDBJ whole genome shotgun (WGS) entry which is preliminary data.</text>
</comment>
<dbReference type="EC" id="2.1.1.77" evidence="3"/>
<dbReference type="InterPro" id="IPR029063">
    <property type="entry name" value="SAM-dependent_MTases_sf"/>
</dbReference>
<accession>A0ABX3J856</accession>
<keyword evidence="5" id="KW-0963">Cytoplasm</keyword>
<organism evidence="12 13">
    <name type="scientific">Amycolatopsis azurea DSM 43854</name>
    <dbReference type="NCBI Taxonomy" id="1238180"/>
    <lineage>
        <taxon>Bacteria</taxon>
        <taxon>Bacillati</taxon>
        <taxon>Actinomycetota</taxon>
        <taxon>Actinomycetes</taxon>
        <taxon>Pseudonocardiales</taxon>
        <taxon>Pseudonocardiaceae</taxon>
        <taxon>Amycolatopsis</taxon>
    </lineage>
</organism>
<dbReference type="PANTHER" id="PTHR11579">
    <property type="entry name" value="PROTEIN-L-ISOASPARTATE O-METHYLTRANSFERASE"/>
    <property type="match status" value="1"/>
</dbReference>
<comment type="similarity">
    <text evidence="2">Belongs to the methyltransferase superfamily. L-isoaspartyl/D-aspartyl protein methyltransferase family.</text>
</comment>
<evidence type="ECO:0000256" key="9">
    <source>
        <dbReference type="ARBA" id="ARBA00030757"/>
    </source>
</evidence>
<dbReference type="EMBL" id="MUXN01000020">
    <property type="protein sequence ID" value="OOC03883.1"/>
    <property type="molecule type" value="Genomic_DNA"/>
</dbReference>
<reference evidence="12 13" key="1">
    <citation type="submission" date="2017-02" db="EMBL/GenBank/DDBJ databases">
        <title>Amycolatopsis azurea DSM 43854 draft genome.</title>
        <authorList>
            <person name="Mayilraj S."/>
        </authorList>
    </citation>
    <scope>NUCLEOTIDE SEQUENCE [LARGE SCALE GENOMIC DNA]</scope>
    <source>
        <strain evidence="12 13">DSM 43854</strain>
    </source>
</reference>
<dbReference type="Proteomes" id="UP000188551">
    <property type="component" value="Unassembled WGS sequence"/>
</dbReference>
<proteinExistence type="inferred from homology"/>
<evidence type="ECO:0000256" key="1">
    <source>
        <dbReference type="ARBA" id="ARBA00004496"/>
    </source>
</evidence>
<dbReference type="Pfam" id="PF01135">
    <property type="entry name" value="PCMT"/>
    <property type="match status" value="1"/>
</dbReference>
<dbReference type="SUPFAM" id="SSF53335">
    <property type="entry name" value="S-adenosyl-L-methionine-dependent methyltransferases"/>
    <property type="match status" value="1"/>
</dbReference>
<evidence type="ECO:0000256" key="7">
    <source>
        <dbReference type="ARBA" id="ARBA00022679"/>
    </source>
</evidence>
<name>A0ABX3J856_9PSEU</name>
<evidence type="ECO:0000256" key="8">
    <source>
        <dbReference type="ARBA" id="ARBA00022691"/>
    </source>
</evidence>
<dbReference type="CDD" id="cd02440">
    <property type="entry name" value="AdoMet_MTases"/>
    <property type="match status" value="1"/>
</dbReference>
<keyword evidence="6" id="KW-0489">Methyltransferase</keyword>
<sequence>MILKDGTAVGSDAAFELVDRAAFIPARIWFDDENGRPQPIDRATEPARWRAAVEQDAPIVTQLDDGATVWPATSMNATSSASEPSLVRGMLDRLDVQPGHRVLEIGTGTGYNTALLCALAGEENVTSIEVDPVLADGARANLHAAGYRPTVITGDGAAGHRERAPFDRIIATCAVTAGHIPYAWAAQTIEHGTILSPWGTLFCNGVQVHLSADGRGRAQGRVVDSASFMRLRAQRGPFGHAGRLSDLIDAADVDTDTTTVSPSAVHAGPAAFAVGVQLADVQQSMAYDFDGEGTDELLLYHVPSESVATVHATADAAVTGKYPVRQLGPRRLWTEVETAHAWWLSRLEPRHTRFGLTISTTGQEIWLDEPGNVVRTWPAVAPSAT</sequence>
<keyword evidence="13" id="KW-1185">Reference proteome</keyword>
<evidence type="ECO:0000256" key="5">
    <source>
        <dbReference type="ARBA" id="ARBA00022490"/>
    </source>
</evidence>
<evidence type="ECO:0000256" key="4">
    <source>
        <dbReference type="ARBA" id="ARBA00013346"/>
    </source>
</evidence>
<evidence type="ECO:0000256" key="10">
    <source>
        <dbReference type="ARBA" id="ARBA00031323"/>
    </source>
</evidence>
<evidence type="ECO:0000313" key="12">
    <source>
        <dbReference type="EMBL" id="OOC03883.1"/>
    </source>
</evidence>
<dbReference type="Gene3D" id="3.40.50.150">
    <property type="entry name" value="Vaccinia Virus protein VP39"/>
    <property type="match status" value="1"/>
</dbReference>
<evidence type="ECO:0000256" key="6">
    <source>
        <dbReference type="ARBA" id="ARBA00022603"/>
    </source>
</evidence>
<evidence type="ECO:0000256" key="2">
    <source>
        <dbReference type="ARBA" id="ARBA00005369"/>
    </source>
</evidence>
<protein>
    <recommendedName>
        <fullName evidence="4">Protein-L-isoaspartate O-methyltransferase</fullName>
        <ecNumber evidence="3">2.1.1.77</ecNumber>
    </recommendedName>
    <alternativeName>
        <fullName evidence="11">L-isoaspartyl protein carboxyl methyltransferase</fullName>
    </alternativeName>
    <alternativeName>
        <fullName evidence="9">Protein L-isoaspartyl methyltransferase</fullName>
    </alternativeName>
    <alternativeName>
        <fullName evidence="10">Protein-beta-aspartate methyltransferase</fullName>
    </alternativeName>
</protein>
<evidence type="ECO:0000256" key="11">
    <source>
        <dbReference type="ARBA" id="ARBA00031350"/>
    </source>
</evidence>
<dbReference type="PANTHER" id="PTHR11579:SF0">
    <property type="entry name" value="PROTEIN-L-ISOASPARTATE(D-ASPARTATE) O-METHYLTRANSFERASE"/>
    <property type="match status" value="1"/>
</dbReference>
<keyword evidence="8" id="KW-0949">S-adenosyl-L-methionine</keyword>
<evidence type="ECO:0000256" key="3">
    <source>
        <dbReference type="ARBA" id="ARBA00011890"/>
    </source>
</evidence>
<keyword evidence="7" id="KW-0808">Transferase</keyword>
<gene>
    <name evidence="12" type="ORF">B0293_25300</name>
</gene>
<dbReference type="RefSeq" id="WP_039919505.1">
    <property type="nucleotide sequence ID" value="NZ_ANMG01000079.1"/>
</dbReference>